<sequence>MVARLGDPQRHAVGVDEAFGLVGHRLTKAQPDPGGEGIAGSGQLQPMPGDRGGSLNMPSCMYWKDLGRVRPNV</sequence>
<comment type="caution">
    <text evidence="2">The sequence shown here is derived from an EMBL/GenBank/DDBJ whole genome shotgun (WGS) entry which is preliminary data.</text>
</comment>
<gene>
    <name evidence="2" type="ORF">MSEN_27340</name>
</gene>
<evidence type="ECO:0000256" key="1">
    <source>
        <dbReference type="SAM" id="MobiDB-lite"/>
    </source>
</evidence>
<organism evidence="2 3">
    <name type="scientific">Mycolicibacter senuensis</name>
    <dbReference type="NCBI Taxonomy" id="386913"/>
    <lineage>
        <taxon>Bacteria</taxon>
        <taxon>Bacillati</taxon>
        <taxon>Actinomycetota</taxon>
        <taxon>Actinomycetes</taxon>
        <taxon>Mycobacteriales</taxon>
        <taxon>Mycobacteriaceae</taxon>
        <taxon>Mycolicibacter</taxon>
    </lineage>
</organism>
<dbReference type="AlphaFoldDB" id="A0A7I9XM66"/>
<protein>
    <submittedName>
        <fullName evidence="2">Uncharacterized protein</fullName>
    </submittedName>
</protein>
<dbReference type="EMBL" id="BLKV01000002">
    <property type="protein sequence ID" value="GFG71014.1"/>
    <property type="molecule type" value="Genomic_DNA"/>
</dbReference>
<evidence type="ECO:0000313" key="3">
    <source>
        <dbReference type="Proteomes" id="UP000465263"/>
    </source>
</evidence>
<evidence type="ECO:0000313" key="2">
    <source>
        <dbReference type="EMBL" id="GFG71014.1"/>
    </source>
</evidence>
<name>A0A7I9XM66_9MYCO</name>
<dbReference type="Proteomes" id="UP000465263">
    <property type="component" value="Unassembled WGS sequence"/>
</dbReference>
<accession>A0A7I9XM66</accession>
<proteinExistence type="predicted"/>
<keyword evidence="3" id="KW-1185">Reference proteome</keyword>
<feature type="region of interest" description="Disordered" evidence="1">
    <location>
        <begin position="26"/>
        <end position="57"/>
    </location>
</feature>
<reference evidence="2 3" key="1">
    <citation type="journal article" date="2019" name="Emerg. Microbes Infect.">
        <title>Comprehensive subspecies identification of 175 nontuberculous mycobacteria species based on 7547 genomic profiles.</title>
        <authorList>
            <person name="Matsumoto Y."/>
            <person name="Kinjo T."/>
            <person name="Motooka D."/>
            <person name="Nabeya D."/>
            <person name="Jung N."/>
            <person name="Uechi K."/>
            <person name="Horii T."/>
            <person name="Iida T."/>
            <person name="Fujita J."/>
            <person name="Nakamura S."/>
        </authorList>
    </citation>
    <scope>NUCLEOTIDE SEQUENCE [LARGE SCALE GENOMIC DNA]</scope>
    <source>
        <strain evidence="2 3">JCM 16017</strain>
    </source>
</reference>